<evidence type="ECO:0000256" key="1">
    <source>
        <dbReference type="ARBA" id="ARBA00022737"/>
    </source>
</evidence>
<evidence type="ECO:0000259" key="2">
    <source>
        <dbReference type="Pfam" id="PF24883"/>
    </source>
</evidence>
<dbReference type="InParanoid" id="A0A151GY99"/>
<dbReference type="GeneID" id="63715855"/>
<comment type="caution">
    <text evidence="3">The sequence shown here is derived from an EMBL/GenBank/DDBJ whole genome shotgun (WGS) entry which is preliminary data.</text>
</comment>
<protein>
    <recommendedName>
        <fullName evidence="2">Nephrocystin 3-like N-terminal domain-containing protein</fullName>
    </recommendedName>
</protein>
<accession>A0A151GY99</accession>
<feature type="domain" description="Nephrocystin 3-like N-terminal" evidence="2">
    <location>
        <begin position="162"/>
        <end position="342"/>
    </location>
</feature>
<evidence type="ECO:0000313" key="3">
    <source>
        <dbReference type="EMBL" id="KYK62067.1"/>
    </source>
</evidence>
<proteinExistence type="predicted"/>
<dbReference type="RefSeq" id="XP_040661419.1">
    <property type="nucleotide sequence ID" value="XM_040800536.1"/>
</dbReference>
<dbReference type="AlphaFoldDB" id="A0A151GY99"/>
<dbReference type="InterPro" id="IPR056884">
    <property type="entry name" value="NPHP3-like_N"/>
</dbReference>
<keyword evidence="4" id="KW-1185">Reference proteome</keyword>
<reference evidence="3 4" key="1">
    <citation type="journal article" date="2016" name="Sci. Rep.">
        <title>Insights into Adaptations to a Near-Obligate Nematode Endoparasitic Lifestyle from the Finished Genome of Drechmeria coniospora.</title>
        <authorList>
            <person name="Zhang L."/>
            <person name="Zhou Z."/>
            <person name="Guo Q."/>
            <person name="Fokkens L."/>
            <person name="Miskei M."/>
            <person name="Pocsi I."/>
            <person name="Zhang W."/>
            <person name="Chen M."/>
            <person name="Wang L."/>
            <person name="Sun Y."/>
            <person name="Donzelli B.G."/>
            <person name="Gibson D.M."/>
            <person name="Nelson D.R."/>
            <person name="Luo J.G."/>
            <person name="Rep M."/>
            <person name="Liu H."/>
            <person name="Yang S."/>
            <person name="Wang J."/>
            <person name="Krasnoff S.B."/>
            <person name="Xu Y."/>
            <person name="Molnar I."/>
            <person name="Lin M."/>
        </authorList>
    </citation>
    <scope>NUCLEOTIDE SEQUENCE [LARGE SCALE GENOMIC DNA]</scope>
    <source>
        <strain evidence="3 4">ARSEF 6962</strain>
    </source>
</reference>
<evidence type="ECO:0000313" key="4">
    <source>
        <dbReference type="Proteomes" id="UP000076580"/>
    </source>
</evidence>
<sequence>MSVHPPTKANINSDVIELSHNSASGNASLVNIGRLIVKLGLGGGDVDEDAGGELDGLRYLEAIFRKLGAHANPPESDHVDQRLAEFLREMSVTSTPAPSPAHESALPTDSTVHDALLCRSKPSFWDLSFPRLRPFGSDMLRSVSRYPDGQVGKVVDSLSLQDQDKLLSWAKHASSQLLWIDGCLGTGPSDWTTDLSLEIIGTAAFANSHLATDEMAIVHHFCSETADGRPGQPDVAIQDLIRQLIDSHAHNFTQDACQRCRLNSVRFQEASGCFDGLWDLFTTCVFVSRISTLVVVIDNIDALFAASNRPGDGNAPFRQLVDGLLRLSRTDVVLIKIVVTSRMPQASRHFTAAARAPHRHVCLRIPKPPHRKRPPTRSRRKFRALIEALPWNDEERAAGERLDGRVRGTTFTGFEEEYATDVSFPVEDDLYDLDSDHDDDGCLGIERAAGPCRSAASMAGGHLECRIGRGDTTLFVQGDEMDEACSLTYSDLSSMQADTTQARPSTDAQENRDYFAGLLLDSDDEGV</sequence>
<name>A0A151GY99_DRECN</name>
<organism evidence="3 4">
    <name type="scientific">Drechmeria coniospora</name>
    <name type="common">Nematophagous fungus</name>
    <name type="synonym">Meria coniospora</name>
    <dbReference type="NCBI Taxonomy" id="98403"/>
    <lineage>
        <taxon>Eukaryota</taxon>
        <taxon>Fungi</taxon>
        <taxon>Dikarya</taxon>
        <taxon>Ascomycota</taxon>
        <taxon>Pezizomycotina</taxon>
        <taxon>Sordariomycetes</taxon>
        <taxon>Hypocreomycetidae</taxon>
        <taxon>Hypocreales</taxon>
        <taxon>Ophiocordycipitaceae</taxon>
        <taxon>Drechmeria</taxon>
    </lineage>
</organism>
<keyword evidence="1" id="KW-0677">Repeat</keyword>
<dbReference type="Pfam" id="PF24883">
    <property type="entry name" value="NPHP3_N"/>
    <property type="match status" value="1"/>
</dbReference>
<dbReference type="EMBL" id="LAYC01000001">
    <property type="protein sequence ID" value="KYK62067.1"/>
    <property type="molecule type" value="Genomic_DNA"/>
</dbReference>
<gene>
    <name evidence="3" type="ORF">DCS_03212</name>
</gene>
<dbReference type="Proteomes" id="UP000076580">
    <property type="component" value="Chromosome 01"/>
</dbReference>